<keyword evidence="12 19" id="KW-0472">Membrane</keyword>
<evidence type="ECO:0000259" key="21">
    <source>
        <dbReference type="Pfam" id="PF11838"/>
    </source>
</evidence>
<feature type="binding site" evidence="17">
    <location>
        <position position="342"/>
    </location>
    <ligand>
        <name>Zn(2+)</name>
        <dbReference type="ChEBI" id="CHEBI:29105"/>
        <note>catalytic</note>
    </ligand>
</feature>
<dbReference type="VEuPathDB" id="VectorBase:MDOA000652"/>
<dbReference type="GO" id="GO:0098552">
    <property type="term" value="C:side of membrane"/>
    <property type="evidence" value="ECO:0007669"/>
    <property type="project" value="UniProtKB-KW"/>
</dbReference>
<dbReference type="InterPro" id="IPR001930">
    <property type="entry name" value="Peptidase_M1"/>
</dbReference>
<evidence type="ECO:0000259" key="22">
    <source>
        <dbReference type="Pfam" id="PF17900"/>
    </source>
</evidence>
<dbReference type="PANTHER" id="PTHR11533:SF301">
    <property type="entry name" value="AMINOPEPTIDASE"/>
    <property type="match status" value="1"/>
</dbReference>
<protein>
    <recommendedName>
        <fullName evidence="19">Aminopeptidase</fullName>
        <ecNumber evidence="19">3.4.11.-</ecNumber>
    </recommendedName>
</protein>
<evidence type="ECO:0000256" key="2">
    <source>
        <dbReference type="ARBA" id="ARBA00004609"/>
    </source>
</evidence>
<evidence type="ECO:0000313" key="23">
    <source>
        <dbReference type="EnsemblMetazoa" id="MDOA000652-PB"/>
    </source>
</evidence>
<dbReference type="InterPro" id="IPR034016">
    <property type="entry name" value="M1_APN-typ"/>
</dbReference>
<feature type="site" description="Transition state stabilizer" evidence="18">
    <location>
        <position position="429"/>
    </location>
</feature>
<feature type="domain" description="Peptidase M1 membrane alanine aminopeptidase" evidence="20">
    <location>
        <begin position="267"/>
        <end position="476"/>
    </location>
</feature>
<evidence type="ECO:0000256" key="11">
    <source>
        <dbReference type="ARBA" id="ARBA00023049"/>
    </source>
</evidence>
<dbReference type="eggNOG" id="KOG1046">
    <property type="taxonomic scope" value="Eukaryota"/>
</dbReference>
<dbReference type="FunFam" id="1.25.50.20:FF:000001">
    <property type="entry name" value="Aminopeptidase"/>
    <property type="match status" value="1"/>
</dbReference>
<keyword evidence="6 19" id="KW-0645">Protease</keyword>
<evidence type="ECO:0000256" key="19">
    <source>
        <dbReference type="RuleBase" id="RU364040"/>
    </source>
</evidence>
<dbReference type="GO" id="GO:0005886">
    <property type="term" value="C:plasma membrane"/>
    <property type="evidence" value="ECO:0007669"/>
    <property type="project" value="UniProtKB-SubCell"/>
</dbReference>
<evidence type="ECO:0000256" key="8">
    <source>
        <dbReference type="ARBA" id="ARBA00022729"/>
    </source>
</evidence>
<keyword evidence="19" id="KW-0812">Transmembrane</keyword>
<dbReference type="PANTHER" id="PTHR11533">
    <property type="entry name" value="PROTEASE M1 ZINC METALLOPROTEASE"/>
    <property type="match status" value="1"/>
</dbReference>
<dbReference type="VEuPathDB" id="VectorBase:MDOMA2_011236"/>
<dbReference type="InterPro" id="IPR024571">
    <property type="entry name" value="ERAP1-like_C_dom"/>
</dbReference>
<dbReference type="SUPFAM" id="SSF63737">
    <property type="entry name" value="Leukotriene A4 hydrolase N-terminal domain"/>
    <property type="match status" value="1"/>
</dbReference>
<feature type="binding site" evidence="17">
    <location>
        <position position="365"/>
    </location>
    <ligand>
        <name>Zn(2+)</name>
        <dbReference type="ChEBI" id="CHEBI:29105"/>
        <note>catalytic</note>
    </ligand>
</feature>
<feature type="domain" description="Aminopeptidase N-like N-terminal" evidence="22">
    <location>
        <begin position="45"/>
        <end position="237"/>
    </location>
</feature>
<evidence type="ECO:0000256" key="7">
    <source>
        <dbReference type="ARBA" id="ARBA00022723"/>
    </source>
</evidence>
<evidence type="ECO:0000259" key="20">
    <source>
        <dbReference type="Pfam" id="PF01433"/>
    </source>
</evidence>
<name>A0A1I8M2R0_MUSDO</name>
<dbReference type="STRING" id="7370.A0A1I8M2R0"/>
<keyword evidence="11 19" id="KW-0482">Metalloprotease</keyword>
<dbReference type="GO" id="GO:0005737">
    <property type="term" value="C:cytoplasm"/>
    <property type="evidence" value="ECO:0007669"/>
    <property type="project" value="TreeGrafter"/>
</dbReference>
<evidence type="ECO:0000256" key="5">
    <source>
        <dbReference type="ARBA" id="ARBA00022622"/>
    </source>
</evidence>
<keyword evidence="10 17" id="KW-0862">Zinc</keyword>
<evidence type="ECO:0000256" key="16">
    <source>
        <dbReference type="PIRSR" id="PIRSR634016-1"/>
    </source>
</evidence>
<feature type="binding site" evidence="17">
    <location>
        <position position="346"/>
    </location>
    <ligand>
        <name>Zn(2+)</name>
        <dbReference type="ChEBI" id="CHEBI:29105"/>
        <note>catalytic</note>
    </ligand>
</feature>
<comment type="catalytic activity">
    <reaction evidence="1">
        <text>Release of an N-terminal amino acid, Xaa-|-Yaa- from a peptide, amide or arylamide. Xaa is preferably Ala, but may be most amino acids including Pro (slow action). When a terminal hydrophobic residue is followed by a prolyl residue, the two may be released as an intact Xaa-Pro dipeptide.</text>
        <dbReference type="EC" id="3.4.11.2"/>
    </reaction>
</comment>
<dbReference type="PRINTS" id="PR00756">
    <property type="entry name" value="ALADIPTASE"/>
</dbReference>
<keyword evidence="14" id="KW-0325">Glycoprotein</keyword>
<evidence type="ECO:0000256" key="6">
    <source>
        <dbReference type="ARBA" id="ARBA00022670"/>
    </source>
</evidence>
<dbReference type="EC" id="3.4.11.-" evidence="19"/>
<dbReference type="Gene3D" id="2.60.40.1730">
    <property type="entry name" value="tricorn interacting facor f3 domain"/>
    <property type="match status" value="1"/>
</dbReference>
<dbReference type="InterPro" id="IPR045357">
    <property type="entry name" value="Aminopeptidase_N-like_N"/>
</dbReference>
<evidence type="ECO:0000256" key="3">
    <source>
        <dbReference type="ARBA" id="ARBA00010136"/>
    </source>
</evidence>
<evidence type="ECO:0000256" key="12">
    <source>
        <dbReference type="ARBA" id="ARBA00023136"/>
    </source>
</evidence>
<dbReference type="GO" id="GO:0043171">
    <property type="term" value="P:peptide catabolic process"/>
    <property type="evidence" value="ECO:0007669"/>
    <property type="project" value="TreeGrafter"/>
</dbReference>
<dbReference type="FunFam" id="2.60.40.1730:FF:000013">
    <property type="entry name" value="Aminopeptidase"/>
    <property type="match status" value="1"/>
</dbReference>
<evidence type="ECO:0000256" key="18">
    <source>
        <dbReference type="PIRSR" id="PIRSR634016-4"/>
    </source>
</evidence>
<evidence type="ECO:0000256" key="15">
    <source>
        <dbReference type="ARBA" id="ARBA00023288"/>
    </source>
</evidence>
<sequence length="934" mass="106426">MKFMIVAATLAVCLCFSTAAPLTEEVENIVPAADENYRLITDIEPINYNVSLKPYLLDSDPSEKRFTFDGEAYITIKPKFTTSTLVLHSKNLKYSLREFYAKSKPDVKTTLPAVEPNNVTDIVTYTLTSALVANQEYVLHFVYTGTMDDDMHGFYRSSYTDSKNNTKWLGSTQFQTNHARRAFPSFDEPRFKATFDITLTRHKSMKTYSNTRIVNSTTNGDYVTDRYATTPKMSTYILAFIVSEFNERFNGDFGVIARPEFYKQTEYAFDVGQEILKDLGDYFDIPYYSMGNDKMHMAAIPDFSAGAMENWGLLTYRERALLYDEGSTTLSAQQYIAAVVAHEQAHMWFGDLVTCQWWSYTWLNEGFARYFQYFGTHNVETHYQMDQQFVVDQIQAVMNMDSTVNTNPMSDENTNTPADLSRMFNSISYNKGGTFIRMVKYVMGEENFKNSLREYLKTHEYTNTVPSDLFAMWKKHTPAKFQNYADGLFKSFTEQVGYPVITFNLTTPTTLVISQKRFLLKEGDGADGSLLYTVPITYTTNVENNFNLTTPKLFVTPNDTSVEQTLPQAVSWVIGNIQETGYYRVNYDVKSWHGIHHALLTNNWGGIHELNRAQVVDDLFNLARASVIDYELALDILAYLKTETNYLPWTAAFNGYNYLVIRLGVETKNFAVYIRDMTSKAYDFLGFEDKPTDTTLDIYNRAKILSWACKFGKKECITKAQEYFKNMDNKPVPVNIRSVVYCTAMREGTQQDFDRLYNKYLKETVATEVILIMNSLGCVKDSDLVKKFFNIILSDKIRRQDKSSALSSLYSENNENVEPVFDLVTENVDKLAEALGDYSSVASAISGIAARFTTTQQQTKLKNFNIQNRSKFGNSARTLDAAENTVAENLLWATNKLGVFKSHLEKYTTGGSASLSGFTALSMVLFAVLARFLC</sequence>
<dbReference type="InterPro" id="IPR050344">
    <property type="entry name" value="Peptidase_M1_aminopeptidases"/>
</dbReference>
<dbReference type="CDD" id="cd09601">
    <property type="entry name" value="M1_APN-Q_like"/>
    <property type="match status" value="1"/>
</dbReference>
<dbReference type="GO" id="GO:0070006">
    <property type="term" value="F:metalloaminopeptidase activity"/>
    <property type="evidence" value="ECO:0007669"/>
    <property type="project" value="TreeGrafter"/>
</dbReference>
<keyword evidence="7 17" id="KW-0479">Metal-binding</keyword>
<evidence type="ECO:0000256" key="14">
    <source>
        <dbReference type="ARBA" id="ARBA00023180"/>
    </source>
</evidence>
<dbReference type="Gene3D" id="2.60.40.1910">
    <property type="match status" value="1"/>
</dbReference>
<dbReference type="GO" id="GO:0006508">
    <property type="term" value="P:proteolysis"/>
    <property type="evidence" value="ECO:0007669"/>
    <property type="project" value="UniProtKB-KW"/>
</dbReference>
<accession>A0A1I8M2R0</accession>
<dbReference type="InterPro" id="IPR042097">
    <property type="entry name" value="Aminopeptidase_N-like_N_sf"/>
</dbReference>
<dbReference type="EnsemblMetazoa" id="MDOA000652-RB">
    <property type="protein sequence ID" value="MDOA000652-PB"/>
    <property type="gene ID" value="MDOA000652"/>
</dbReference>
<comment type="subcellular location">
    <subcellularLocation>
        <location evidence="2">Cell membrane</location>
        <topology evidence="2">Lipid-anchor</topology>
        <topology evidence="2">GPI-anchor</topology>
    </subcellularLocation>
</comment>
<dbReference type="FunFam" id="1.10.390.10:FF:000019">
    <property type="entry name" value="Aminopeptidase"/>
    <property type="match status" value="1"/>
</dbReference>
<reference evidence="23" key="1">
    <citation type="submission" date="2020-05" db="UniProtKB">
        <authorList>
            <consortium name="EnsemblMetazoa"/>
        </authorList>
    </citation>
    <scope>IDENTIFICATION</scope>
    <source>
        <strain evidence="23">Aabys</strain>
    </source>
</reference>
<dbReference type="GO" id="GO:0016285">
    <property type="term" value="F:alanyl aminopeptidase activity"/>
    <property type="evidence" value="ECO:0007669"/>
    <property type="project" value="UniProtKB-EC"/>
</dbReference>
<comment type="cofactor">
    <cofactor evidence="17 19">
        <name>Zn(2+)</name>
        <dbReference type="ChEBI" id="CHEBI:29105"/>
    </cofactor>
    <text evidence="17 19">Binds 1 zinc ion per subunit.</text>
</comment>
<keyword evidence="19" id="KW-0031">Aminopeptidase</keyword>
<dbReference type="InterPro" id="IPR014782">
    <property type="entry name" value="Peptidase_M1_dom"/>
</dbReference>
<keyword evidence="15" id="KW-0449">Lipoprotein</keyword>
<feature type="domain" description="ERAP1-like C-terminal" evidence="21">
    <location>
        <begin position="572"/>
        <end position="885"/>
    </location>
</feature>
<dbReference type="GO" id="GO:0042277">
    <property type="term" value="F:peptide binding"/>
    <property type="evidence" value="ECO:0007669"/>
    <property type="project" value="TreeGrafter"/>
</dbReference>
<comment type="similarity">
    <text evidence="3 19">Belongs to the peptidase M1 family.</text>
</comment>
<feature type="active site" description="Proton acceptor" evidence="16">
    <location>
        <position position="343"/>
    </location>
</feature>
<dbReference type="AlphaFoldDB" id="A0A1I8M2R0"/>
<evidence type="ECO:0000256" key="10">
    <source>
        <dbReference type="ARBA" id="ARBA00022833"/>
    </source>
</evidence>
<keyword evidence="4" id="KW-1003">Cell membrane</keyword>
<evidence type="ECO:0000256" key="13">
    <source>
        <dbReference type="ARBA" id="ARBA00023157"/>
    </source>
</evidence>
<dbReference type="Pfam" id="PF01433">
    <property type="entry name" value="Peptidase_M1"/>
    <property type="match status" value="1"/>
</dbReference>
<keyword evidence="13" id="KW-1015">Disulfide bond</keyword>
<dbReference type="Pfam" id="PF11838">
    <property type="entry name" value="ERAP1_C"/>
    <property type="match status" value="1"/>
</dbReference>
<evidence type="ECO:0000256" key="4">
    <source>
        <dbReference type="ARBA" id="ARBA00022475"/>
    </source>
</evidence>
<keyword evidence="9 19" id="KW-0378">Hydrolase</keyword>
<keyword evidence="5" id="KW-0336">GPI-anchor</keyword>
<keyword evidence="19" id="KW-1133">Transmembrane helix</keyword>
<organism evidence="23">
    <name type="scientific">Musca domestica</name>
    <name type="common">House fly</name>
    <dbReference type="NCBI Taxonomy" id="7370"/>
    <lineage>
        <taxon>Eukaryota</taxon>
        <taxon>Metazoa</taxon>
        <taxon>Ecdysozoa</taxon>
        <taxon>Arthropoda</taxon>
        <taxon>Hexapoda</taxon>
        <taxon>Insecta</taxon>
        <taxon>Pterygota</taxon>
        <taxon>Neoptera</taxon>
        <taxon>Endopterygota</taxon>
        <taxon>Diptera</taxon>
        <taxon>Brachycera</taxon>
        <taxon>Muscomorpha</taxon>
        <taxon>Muscoidea</taxon>
        <taxon>Muscidae</taxon>
        <taxon>Musca</taxon>
    </lineage>
</organism>
<evidence type="ECO:0000256" key="1">
    <source>
        <dbReference type="ARBA" id="ARBA00000098"/>
    </source>
</evidence>
<dbReference type="GO" id="GO:0008270">
    <property type="term" value="F:zinc ion binding"/>
    <property type="evidence" value="ECO:0007669"/>
    <property type="project" value="UniProtKB-UniRule"/>
</dbReference>
<keyword evidence="8" id="KW-0732">Signal</keyword>
<dbReference type="Pfam" id="PF17900">
    <property type="entry name" value="Peptidase_M1_N"/>
    <property type="match status" value="1"/>
</dbReference>
<feature type="transmembrane region" description="Helical" evidence="19">
    <location>
        <begin position="913"/>
        <end position="933"/>
    </location>
</feature>
<dbReference type="FunFam" id="2.60.40.1910:FF:000008">
    <property type="entry name" value="Aminopeptidase"/>
    <property type="match status" value="1"/>
</dbReference>
<dbReference type="Gene3D" id="1.25.50.20">
    <property type="match status" value="1"/>
</dbReference>
<dbReference type="Gene3D" id="1.10.390.10">
    <property type="entry name" value="Neutral Protease Domain 2"/>
    <property type="match status" value="1"/>
</dbReference>
<dbReference type="GO" id="GO:0005615">
    <property type="term" value="C:extracellular space"/>
    <property type="evidence" value="ECO:0007669"/>
    <property type="project" value="TreeGrafter"/>
</dbReference>
<proteinExistence type="inferred from homology"/>
<dbReference type="SUPFAM" id="SSF55486">
    <property type="entry name" value="Metalloproteases ('zincins'), catalytic domain"/>
    <property type="match status" value="1"/>
</dbReference>
<evidence type="ECO:0000256" key="9">
    <source>
        <dbReference type="ARBA" id="ARBA00022801"/>
    </source>
</evidence>
<dbReference type="InterPro" id="IPR027268">
    <property type="entry name" value="Peptidase_M4/M1_CTD_sf"/>
</dbReference>
<evidence type="ECO:0000256" key="17">
    <source>
        <dbReference type="PIRSR" id="PIRSR634016-3"/>
    </source>
</evidence>